<feature type="domain" description="HTH OST-type" evidence="2">
    <location>
        <begin position="263"/>
        <end position="337"/>
    </location>
</feature>
<dbReference type="CDD" id="cd09972">
    <property type="entry name" value="LOTUS_TDRD_OSKAR"/>
    <property type="match status" value="1"/>
</dbReference>
<proteinExistence type="predicted"/>
<feature type="compositionally biased region" description="Pro residues" evidence="1">
    <location>
        <begin position="337"/>
        <end position="347"/>
    </location>
</feature>
<feature type="compositionally biased region" description="Pro residues" evidence="1">
    <location>
        <begin position="356"/>
        <end position="366"/>
    </location>
</feature>
<organism evidence="3 4">
    <name type="scientific">Chrysodeixis includens</name>
    <name type="common">Soybean looper</name>
    <name type="synonym">Pseudoplusia includens</name>
    <dbReference type="NCBI Taxonomy" id="689277"/>
    <lineage>
        <taxon>Eukaryota</taxon>
        <taxon>Metazoa</taxon>
        <taxon>Ecdysozoa</taxon>
        <taxon>Arthropoda</taxon>
        <taxon>Hexapoda</taxon>
        <taxon>Insecta</taxon>
        <taxon>Pterygota</taxon>
        <taxon>Neoptera</taxon>
        <taxon>Endopterygota</taxon>
        <taxon>Lepidoptera</taxon>
        <taxon>Glossata</taxon>
        <taxon>Ditrysia</taxon>
        <taxon>Noctuoidea</taxon>
        <taxon>Noctuidae</taxon>
        <taxon>Plusiinae</taxon>
        <taxon>Chrysodeixis</taxon>
    </lineage>
</organism>
<dbReference type="OrthoDB" id="341421at2759"/>
<sequence>MAEELTELKSVLRSLVVSSPTQMDLKTLMRDYRNMVGAHLPLAKYGYKSALDFLRERFSDCFVITGPPSNPVLTLIVPDALKHIDKFVQKQKIASTSKCKSKRRSIPEFIKNPISQDFTVRKLKPVPPIVEQKPVPPIVEQKPVPPIVEQTPMPCVAQPKFVAHNARQTPVAHIARQKTSTIPEPEKPMKPQIKAADINNDIKENINDCQSPAVTSDDVKNFLRKRLPYYNSMYTFEDTQSQSQDDDSGKHTSSSTSSAKALQFEELKTEVVELVTASPNGIWCTDLIKSYRDRYKRELNFVRFGYTSVSGLAAALEQRLHIAQPTDCDDWLLLPPGRAPPAPPAPRAPLRAPLRPRAPPPAPRTQPTPKMLCRA</sequence>
<accession>A0A9N8KUH1</accession>
<dbReference type="Pfam" id="PF12872">
    <property type="entry name" value="OST-HTH"/>
    <property type="match status" value="2"/>
</dbReference>
<dbReference type="AlphaFoldDB" id="A0A9N8KUH1"/>
<dbReference type="Proteomes" id="UP001154114">
    <property type="component" value="Chromosome 18"/>
</dbReference>
<evidence type="ECO:0000259" key="2">
    <source>
        <dbReference type="PROSITE" id="PS51644"/>
    </source>
</evidence>
<dbReference type="EMBL" id="LR824021">
    <property type="protein sequence ID" value="CAD0202917.1"/>
    <property type="molecule type" value="Genomic_DNA"/>
</dbReference>
<feature type="region of interest" description="Disordered" evidence="1">
    <location>
        <begin position="238"/>
        <end position="258"/>
    </location>
</feature>
<evidence type="ECO:0000313" key="4">
    <source>
        <dbReference type="Proteomes" id="UP001154114"/>
    </source>
</evidence>
<dbReference type="Gene3D" id="3.30.420.610">
    <property type="entry name" value="LOTUS domain-like"/>
    <property type="match status" value="2"/>
</dbReference>
<feature type="region of interest" description="Disordered" evidence="1">
    <location>
        <begin position="335"/>
        <end position="375"/>
    </location>
</feature>
<gene>
    <name evidence="3" type="ORF">CINC_LOCUS4572</name>
</gene>
<protein>
    <recommendedName>
        <fullName evidence="2">HTH OST-type domain-containing protein</fullName>
    </recommendedName>
</protein>
<dbReference type="PROSITE" id="PS51644">
    <property type="entry name" value="HTH_OST"/>
    <property type="match status" value="2"/>
</dbReference>
<evidence type="ECO:0000256" key="1">
    <source>
        <dbReference type="SAM" id="MobiDB-lite"/>
    </source>
</evidence>
<reference evidence="3" key="1">
    <citation type="submission" date="2021-12" db="EMBL/GenBank/DDBJ databases">
        <authorList>
            <person name="King R."/>
        </authorList>
    </citation>
    <scope>NUCLEOTIDE SEQUENCE</scope>
</reference>
<feature type="domain" description="HTH OST-type" evidence="2">
    <location>
        <begin position="4"/>
        <end position="78"/>
    </location>
</feature>
<name>A0A9N8KUH1_CHRIL</name>
<evidence type="ECO:0000313" key="3">
    <source>
        <dbReference type="EMBL" id="CAD0202917.1"/>
    </source>
</evidence>
<dbReference type="InterPro" id="IPR041966">
    <property type="entry name" value="LOTUS-like"/>
</dbReference>
<dbReference type="InterPro" id="IPR025605">
    <property type="entry name" value="OST-HTH/LOTUS_dom"/>
</dbReference>
<keyword evidence="4" id="KW-1185">Reference proteome</keyword>